<name>A0A2U2MSI2_9BIFI</name>
<keyword evidence="5" id="KW-1185">Reference proteome</keyword>
<evidence type="ECO:0000259" key="3">
    <source>
        <dbReference type="Pfam" id="PF13399"/>
    </source>
</evidence>
<feature type="transmembrane region" description="Helical" evidence="2">
    <location>
        <begin position="35"/>
        <end position="56"/>
    </location>
</feature>
<reference evidence="4 5" key="1">
    <citation type="journal article" date="2018" name="Int. J. Syst. Evol. Microbiol.">
        <title>Bifidobacterium catulorum sp. nov., a novel taxon from the faeces of the baby common marmoset (Callithrix jacchus).</title>
        <authorList>
            <person name="Modesto M."/>
            <person name="Michelini S."/>
            <person name="Oki K."/>
            <person name="Biavati B."/>
            <person name="Watanabe K."/>
            <person name="Mattarelli P."/>
        </authorList>
    </citation>
    <scope>NUCLEOTIDE SEQUENCE [LARGE SCALE GENOMIC DNA]</scope>
    <source>
        <strain evidence="4 5">MRM 8.19</strain>
    </source>
</reference>
<feature type="domain" description="LytR/CpsA/Psr regulator C-terminal" evidence="3">
    <location>
        <begin position="136"/>
        <end position="218"/>
    </location>
</feature>
<feature type="compositionally biased region" description="Polar residues" evidence="1">
    <location>
        <begin position="129"/>
        <end position="138"/>
    </location>
</feature>
<keyword evidence="2" id="KW-0472">Membrane</keyword>
<feature type="region of interest" description="Disordered" evidence="1">
    <location>
        <begin position="1"/>
        <end position="26"/>
    </location>
</feature>
<dbReference type="EMBL" id="QFFN01000012">
    <property type="protein sequence ID" value="PWG59816.1"/>
    <property type="molecule type" value="Genomic_DNA"/>
</dbReference>
<organism evidence="4 5">
    <name type="scientific">Bifidobacterium catulorum</name>
    <dbReference type="NCBI Taxonomy" id="1630173"/>
    <lineage>
        <taxon>Bacteria</taxon>
        <taxon>Bacillati</taxon>
        <taxon>Actinomycetota</taxon>
        <taxon>Actinomycetes</taxon>
        <taxon>Bifidobacteriales</taxon>
        <taxon>Bifidobacteriaceae</taxon>
        <taxon>Bifidobacterium</taxon>
    </lineage>
</organism>
<evidence type="ECO:0000313" key="4">
    <source>
        <dbReference type="EMBL" id="PWG59816.1"/>
    </source>
</evidence>
<accession>A0A2U2MSI2</accession>
<sequence>MSEKQHAAYPADEFDDPPQGPVGLHRGPRGFGARALPYIVVLLVAALIAGGVYLWASSGSASSPSASSSVPSASSPSSVAPPPSPSSSAPARSSAAASSSAAPRTSAATPSETATQSSTPSETASETADTVNRSASITVYNGTRRNGLASTNANTLRNAGYSAVSARNAANRASLPSTSTVWYRSADDLGTAKDVAAQLGISQVVQVNGLGADVAVVLMQ</sequence>
<evidence type="ECO:0000313" key="5">
    <source>
        <dbReference type="Proteomes" id="UP000245753"/>
    </source>
</evidence>
<protein>
    <submittedName>
        <fullName evidence="4">Cell wall integrity and stress response protein 1</fullName>
    </submittedName>
</protein>
<dbReference type="Proteomes" id="UP000245753">
    <property type="component" value="Unassembled WGS sequence"/>
</dbReference>
<feature type="compositionally biased region" description="Low complexity" evidence="1">
    <location>
        <begin position="86"/>
        <end position="128"/>
    </location>
</feature>
<dbReference type="AlphaFoldDB" id="A0A2U2MSI2"/>
<proteinExistence type="predicted"/>
<feature type="compositionally biased region" description="Low complexity" evidence="1">
    <location>
        <begin position="64"/>
        <end position="78"/>
    </location>
</feature>
<dbReference type="OrthoDB" id="3242784at2"/>
<dbReference type="Gene3D" id="3.30.70.2390">
    <property type="match status" value="1"/>
</dbReference>
<dbReference type="Pfam" id="PF13399">
    <property type="entry name" value="LytR_C"/>
    <property type="match status" value="1"/>
</dbReference>
<evidence type="ECO:0000256" key="1">
    <source>
        <dbReference type="SAM" id="MobiDB-lite"/>
    </source>
</evidence>
<feature type="region of interest" description="Disordered" evidence="1">
    <location>
        <begin position="64"/>
        <end position="138"/>
    </location>
</feature>
<keyword evidence="2" id="KW-1133">Transmembrane helix</keyword>
<evidence type="ECO:0000256" key="2">
    <source>
        <dbReference type="SAM" id="Phobius"/>
    </source>
</evidence>
<dbReference type="InterPro" id="IPR027381">
    <property type="entry name" value="LytR/CpsA/Psr_C"/>
</dbReference>
<keyword evidence="2" id="KW-0812">Transmembrane</keyword>
<comment type="caution">
    <text evidence="4">The sequence shown here is derived from an EMBL/GenBank/DDBJ whole genome shotgun (WGS) entry which is preliminary data.</text>
</comment>
<gene>
    <name evidence="4" type="ORF">DF200_05685</name>
</gene>
<dbReference type="RefSeq" id="WP_109137317.1">
    <property type="nucleotide sequence ID" value="NZ_QFFN01000012.1"/>
</dbReference>